<dbReference type="InterPro" id="IPR001867">
    <property type="entry name" value="OmpR/PhoB-type_DNA-bd"/>
</dbReference>
<dbReference type="GO" id="GO:0000156">
    <property type="term" value="F:phosphorelay response regulator activity"/>
    <property type="evidence" value="ECO:0007669"/>
    <property type="project" value="TreeGrafter"/>
</dbReference>
<comment type="caution">
    <text evidence="6">The sequence shown here is derived from an EMBL/GenBank/DDBJ whole genome shotgun (WGS) entry which is preliminary data.</text>
</comment>
<dbReference type="SMART" id="SM00862">
    <property type="entry name" value="Trans_reg_C"/>
    <property type="match status" value="1"/>
</dbReference>
<dbReference type="GO" id="GO:0000976">
    <property type="term" value="F:transcription cis-regulatory region binding"/>
    <property type="evidence" value="ECO:0007669"/>
    <property type="project" value="TreeGrafter"/>
</dbReference>
<dbReference type="PROSITE" id="PS51755">
    <property type="entry name" value="OMPR_PHOB"/>
    <property type="match status" value="1"/>
</dbReference>
<dbReference type="SUPFAM" id="SSF52172">
    <property type="entry name" value="CheY-like"/>
    <property type="match status" value="1"/>
</dbReference>
<keyword evidence="7" id="KW-1185">Reference proteome</keyword>
<dbReference type="Pfam" id="PF00072">
    <property type="entry name" value="Response_reg"/>
    <property type="match status" value="1"/>
</dbReference>
<feature type="modified residue" description="4-aspartylphosphate" evidence="2">
    <location>
        <position position="54"/>
    </location>
</feature>
<dbReference type="Pfam" id="PF00486">
    <property type="entry name" value="Trans_reg_C"/>
    <property type="match status" value="1"/>
</dbReference>
<reference evidence="6 7" key="1">
    <citation type="submission" date="2015-07" db="EMBL/GenBank/DDBJ databases">
        <title>Whole genome sequence of Herpetosiphon geysericola DSM 7119.</title>
        <authorList>
            <person name="Hemp J."/>
            <person name="Ward L.M."/>
            <person name="Pace L.A."/>
            <person name="Fischer W.W."/>
        </authorList>
    </citation>
    <scope>NUCLEOTIDE SEQUENCE [LARGE SCALE GENOMIC DNA]</scope>
    <source>
        <strain evidence="6 7">DSM 7119</strain>
    </source>
</reference>
<dbReference type="GO" id="GO:0032993">
    <property type="term" value="C:protein-DNA complex"/>
    <property type="evidence" value="ECO:0007669"/>
    <property type="project" value="TreeGrafter"/>
</dbReference>
<evidence type="ECO:0000256" key="2">
    <source>
        <dbReference type="PROSITE-ProRule" id="PRU00169"/>
    </source>
</evidence>
<accession>A0A0P6XZT7</accession>
<keyword evidence="2" id="KW-0597">Phosphoprotein</keyword>
<evidence type="ECO:0000256" key="3">
    <source>
        <dbReference type="PROSITE-ProRule" id="PRU01091"/>
    </source>
</evidence>
<dbReference type="SMART" id="SM00448">
    <property type="entry name" value="REC"/>
    <property type="match status" value="1"/>
</dbReference>
<organism evidence="6 7">
    <name type="scientific">Herpetosiphon geysericola</name>
    <dbReference type="NCBI Taxonomy" id="70996"/>
    <lineage>
        <taxon>Bacteria</taxon>
        <taxon>Bacillati</taxon>
        <taxon>Chloroflexota</taxon>
        <taxon>Chloroflexia</taxon>
        <taxon>Herpetosiphonales</taxon>
        <taxon>Herpetosiphonaceae</taxon>
        <taxon>Herpetosiphon</taxon>
    </lineage>
</organism>
<dbReference type="PROSITE" id="PS50110">
    <property type="entry name" value="RESPONSE_REGULATORY"/>
    <property type="match status" value="1"/>
</dbReference>
<dbReference type="OrthoDB" id="9808843at2"/>
<dbReference type="InterPro" id="IPR016032">
    <property type="entry name" value="Sig_transdc_resp-reg_C-effctor"/>
</dbReference>
<dbReference type="STRING" id="70996.SE18_05470"/>
<feature type="domain" description="OmpR/PhoB-type" evidence="5">
    <location>
        <begin position="160"/>
        <end position="261"/>
    </location>
</feature>
<dbReference type="GO" id="GO:0006355">
    <property type="term" value="P:regulation of DNA-templated transcription"/>
    <property type="evidence" value="ECO:0007669"/>
    <property type="project" value="InterPro"/>
</dbReference>
<dbReference type="InterPro" id="IPR039420">
    <property type="entry name" value="WalR-like"/>
</dbReference>
<proteinExistence type="predicted"/>
<keyword evidence="1 3" id="KW-0238">DNA-binding</keyword>
<dbReference type="AlphaFoldDB" id="A0A0P6XZT7"/>
<dbReference type="CDD" id="cd00383">
    <property type="entry name" value="trans_reg_C"/>
    <property type="match status" value="1"/>
</dbReference>
<feature type="domain" description="Response regulatory" evidence="4">
    <location>
        <begin position="5"/>
        <end position="119"/>
    </location>
</feature>
<dbReference type="GO" id="GO:0005829">
    <property type="term" value="C:cytosol"/>
    <property type="evidence" value="ECO:0007669"/>
    <property type="project" value="TreeGrafter"/>
</dbReference>
<evidence type="ECO:0000313" key="7">
    <source>
        <dbReference type="Proteomes" id="UP000050277"/>
    </source>
</evidence>
<evidence type="ECO:0000313" key="6">
    <source>
        <dbReference type="EMBL" id="KPL90541.1"/>
    </source>
</evidence>
<gene>
    <name evidence="6" type="ORF">SE18_05470</name>
</gene>
<dbReference type="PANTHER" id="PTHR48111">
    <property type="entry name" value="REGULATOR OF RPOS"/>
    <property type="match status" value="1"/>
</dbReference>
<sequence length="267" mass="29540">MSQASILLVDDEFPIRATLGDLLRRRGYDVQTADSGEEALDRIAQRPFDLFLLDLRLPGVDGITVAQRVRERYPDAAILILTGHGSLDSAIEGIHLGVFDYMLKTSSPQDVLARVKSALEAQAEQRHKKSLMTTLQTVVGELGGKQQEPAEPASQQPAGDQWIRVGELEIGLWRQMARLGEQTLNLTPTEFRLLSCLAQQAGLVMSYANLLRCAQGYEAESSEAAELLKPHIYHLRQKIEPDPSNPRYILTVRGTGYVLAVEPPQGK</sequence>
<dbReference type="EMBL" id="LGKP01000011">
    <property type="protein sequence ID" value="KPL90541.1"/>
    <property type="molecule type" value="Genomic_DNA"/>
</dbReference>
<dbReference type="InterPro" id="IPR011006">
    <property type="entry name" value="CheY-like_superfamily"/>
</dbReference>
<name>A0A0P6XZT7_9CHLR</name>
<dbReference type="Proteomes" id="UP000050277">
    <property type="component" value="Unassembled WGS sequence"/>
</dbReference>
<evidence type="ECO:0000256" key="1">
    <source>
        <dbReference type="ARBA" id="ARBA00023125"/>
    </source>
</evidence>
<dbReference type="Gene3D" id="1.10.10.10">
    <property type="entry name" value="Winged helix-like DNA-binding domain superfamily/Winged helix DNA-binding domain"/>
    <property type="match status" value="1"/>
</dbReference>
<dbReference type="InterPro" id="IPR036388">
    <property type="entry name" value="WH-like_DNA-bd_sf"/>
</dbReference>
<dbReference type="InterPro" id="IPR001789">
    <property type="entry name" value="Sig_transdc_resp-reg_receiver"/>
</dbReference>
<feature type="DNA-binding region" description="OmpR/PhoB-type" evidence="3">
    <location>
        <begin position="160"/>
        <end position="261"/>
    </location>
</feature>
<dbReference type="Gene3D" id="3.40.50.2300">
    <property type="match status" value="1"/>
</dbReference>
<protein>
    <submittedName>
        <fullName evidence="6">Transcriptional regulator</fullName>
    </submittedName>
</protein>
<dbReference type="PANTHER" id="PTHR48111:SF50">
    <property type="entry name" value="KDP OPERON TRANSCRIPTIONAL REGULATORY PROTEIN KDPE"/>
    <property type="match status" value="1"/>
</dbReference>
<dbReference type="RefSeq" id="WP_054533419.1">
    <property type="nucleotide sequence ID" value="NZ_LGKP01000011.1"/>
</dbReference>
<evidence type="ECO:0000259" key="4">
    <source>
        <dbReference type="PROSITE" id="PS50110"/>
    </source>
</evidence>
<dbReference type="SUPFAM" id="SSF46894">
    <property type="entry name" value="C-terminal effector domain of the bipartite response regulators"/>
    <property type="match status" value="1"/>
</dbReference>
<evidence type="ECO:0000259" key="5">
    <source>
        <dbReference type="PROSITE" id="PS51755"/>
    </source>
</evidence>